<dbReference type="PRINTS" id="PR00507">
    <property type="entry name" value="N12N6MTFRASE"/>
</dbReference>
<dbReference type="SUPFAM" id="SSF53335">
    <property type="entry name" value="S-adenosyl-L-methionine-dependent methyltransferases"/>
    <property type="match status" value="1"/>
</dbReference>
<accession>A0A1N7EL25</accession>
<dbReference type="Pfam" id="PF07669">
    <property type="entry name" value="Eco57I"/>
    <property type="match status" value="1"/>
</dbReference>
<dbReference type="CDD" id="cd02440">
    <property type="entry name" value="AdoMet_MTases"/>
    <property type="match status" value="1"/>
</dbReference>
<evidence type="ECO:0000313" key="7">
    <source>
        <dbReference type="EMBL" id="SIR88787.1"/>
    </source>
</evidence>
<evidence type="ECO:0000256" key="4">
    <source>
        <dbReference type="ARBA" id="ARBA00022691"/>
    </source>
</evidence>
<evidence type="ECO:0000256" key="5">
    <source>
        <dbReference type="ARBA" id="ARBA00047942"/>
    </source>
</evidence>
<keyword evidence="2" id="KW-0489">Methyltransferase</keyword>
<reference evidence="7 8" key="1">
    <citation type="submission" date="2017-01" db="EMBL/GenBank/DDBJ databases">
        <authorList>
            <person name="Mah S.A."/>
            <person name="Swanson W.J."/>
            <person name="Moy G.W."/>
            <person name="Vacquier V.D."/>
        </authorList>
    </citation>
    <scope>NUCLEOTIDE SEQUENCE [LARGE SCALE GENOMIC DNA]</scope>
    <source>
        <strain evidence="7 8">CPCC 203464</strain>
    </source>
</reference>
<dbReference type="GO" id="GO:0009007">
    <property type="term" value="F:site-specific DNA-methyltransferase (adenine-specific) activity"/>
    <property type="evidence" value="ECO:0007669"/>
    <property type="project" value="UniProtKB-EC"/>
</dbReference>
<feature type="domain" description="Type II methyltransferase M.TaqI-like" evidence="6">
    <location>
        <begin position="119"/>
        <end position="216"/>
    </location>
</feature>
<keyword evidence="8" id="KW-1185">Reference proteome</keyword>
<evidence type="ECO:0000313" key="8">
    <source>
        <dbReference type="Proteomes" id="UP000186218"/>
    </source>
</evidence>
<gene>
    <name evidence="7" type="ORF">SAMN05445060_1425</name>
</gene>
<evidence type="ECO:0000256" key="1">
    <source>
        <dbReference type="ARBA" id="ARBA00011900"/>
    </source>
</evidence>
<dbReference type="STRING" id="1344003.SAMN05445060_1425"/>
<name>A0A1N7EL25_9NOCA</name>
<dbReference type="InterPro" id="IPR011639">
    <property type="entry name" value="MethylTrfase_TaqI-like_dom"/>
</dbReference>
<dbReference type="PANTHER" id="PTHR33841:SF1">
    <property type="entry name" value="DNA METHYLTRANSFERASE A"/>
    <property type="match status" value="1"/>
</dbReference>
<dbReference type="PROSITE" id="PS00092">
    <property type="entry name" value="N6_MTASE"/>
    <property type="match status" value="1"/>
</dbReference>
<evidence type="ECO:0000259" key="6">
    <source>
        <dbReference type="Pfam" id="PF07669"/>
    </source>
</evidence>
<evidence type="ECO:0000256" key="3">
    <source>
        <dbReference type="ARBA" id="ARBA00022679"/>
    </source>
</evidence>
<dbReference type="InterPro" id="IPR050953">
    <property type="entry name" value="N4_N6_ade-DNA_methylase"/>
</dbReference>
<dbReference type="InterPro" id="IPR029063">
    <property type="entry name" value="SAM-dependent_MTases_sf"/>
</dbReference>
<dbReference type="AlphaFoldDB" id="A0A1N7EL25"/>
<protein>
    <recommendedName>
        <fullName evidence="1">site-specific DNA-methyltransferase (adenine-specific)</fullName>
        <ecNumber evidence="1">2.1.1.72</ecNumber>
    </recommendedName>
</protein>
<keyword evidence="4" id="KW-0949">S-adenosyl-L-methionine</keyword>
<organism evidence="7 8">
    <name type="scientific">Williamsia sterculiae</name>
    <dbReference type="NCBI Taxonomy" id="1344003"/>
    <lineage>
        <taxon>Bacteria</taxon>
        <taxon>Bacillati</taxon>
        <taxon>Actinomycetota</taxon>
        <taxon>Actinomycetes</taxon>
        <taxon>Mycobacteriales</taxon>
        <taxon>Nocardiaceae</taxon>
        <taxon>Williamsia</taxon>
    </lineage>
</organism>
<dbReference type="GO" id="GO:0032259">
    <property type="term" value="P:methylation"/>
    <property type="evidence" value="ECO:0007669"/>
    <property type="project" value="UniProtKB-KW"/>
</dbReference>
<dbReference type="EMBL" id="FTNT01000003">
    <property type="protein sequence ID" value="SIR88787.1"/>
    <property type="molecule type" value="Genomic_DNA"/>
</dbReference>
<dbReference type="Gene3D" id="3.40.50.150">
    <property type="entry name" value="Vaccinia Virus protein VP39"/>
    <property type="match status" value="1"/>
</dbReference>
<sequence length="557" mass="61216">MPGMDTPDRPWTSAAAARKRLGRHYTPSRLADFLAGEIVNELPDRARLRILDPACGDGELLAALVLALSVRSPVPRMEVVGYDVDPTAVAAASARLADCGHPVTLHAGDFLAADPVTGADKARFDAVITNPPYVRTQHLDTAPRRRLMRQLGLSGRVDLTHLFVALTPRLLTPGGVLGLLCSNRFLSTTAGVNVRRVLRDDLRVCTVIDLGDTRPFDAAVLPAVVVARAPDEHDGDATPARFVSAYRVDDTRVEAPAGEPDLLTALSGGDTLALADDGRRVRIRVGVLAPVTDDAPWRLDHPSTEVWLAAVRRGTWRTFGELGRVRVGIKTTADRVFIAEEWASDGPDAALLSPLITHRDLTAWSVMEPATRVLYPYDRTATRRTVVDLDRYPATRRYLERHEQRLRSRTYVTAGGREWFEIWVPQRPHLWAAPKIVFPDISDTPRFAWDRSGAVVNGDCYWISTADLDDDVALLMLAVANSSVGLRFYDEVCGNRLYSGRRRWITQYVRLLPVPDPTTPRSRAVIRLARMRCETGGGPGPDAELDAAVAAAFEVTA</sequence>
<comment type="catalytic activity">
    <reaction evidence="5">
        <text>a 2'-deoxyadenosine in DNA + S-adenosyl-L-methionine = an N(6)-methyl-2'-deoxyadenosine in DNA + S-adenosyl-L-homocysteine + H(+)</text>
        <dbReference type="Rhea" id="RHEA:15197"/>
        <dbReference type="Rhea" id="RHEA-COMP:12418"/>
        <dbReference type="Rhea" id="RHEA-COMP:12419"/>
        <dbReference type="ChEBI" id="CHEBI:15378"/>
        <dbReference type="ChEBI" id="CHEBI:57856"/>
        <dbReference type="ChEBI" id="CHEBI:59789"/>
        <dbReference type="ChEBI" id="CHEBI:90615"/>
        <dbReference type="ChEBI" id="CHEBI:90616"/>
        <dbReference type="EC" id="2.1.1.72"/>
    </reaction>
</comment>
<dbReference type="InterPro" id="IPR002052">
    <property type="entry name" value="DNA_methylase_N6_adenine_CS"/>
</dbReference>
<dbReference type="PANTHER" id="PTHR33841">
    <property type="entry name" value="DNA METHYLTRANSFERASE YEEA-RELATED"/>
    <property type="match status" value="1"/>
</dbReference>
<dbReference type="GO" id="GO:0003676">
    <property type="term" value="F:nucleic acid binding"/>
    <property type="evidence" value="ECO:0007669"/>
    <property type="project" value="InterPro"/>
</dbReference>
<evidence type="ECO:0000256" key="2">
    <source>
        <dbReference type="ARBA" id="ARBA00022603"/>
    </source>
</evidence>
<keyword evidence="3" id="KW-0808">Transferase</keyword>
<dbReference type="EC" id="2.1.1.72" evidence="1"/>
<proteinExistence type="predicted"/>
<dbReference type="Proteomes" id="UP000186218">
    <property type="component" value="Unassembled WGS sequence"/>
</dbReference>
<dbReference type="GO" id="GO:0006304">
    <property type="term" value="P:DNA modification"/>
    <property type="evidence" value="ECO:0007669"/>
    <property type="project" value="InterPro"/>
</dbReference>